<evidence type="ECO:0000313" key="2">
    <source>
        <dbReference type="EMBL" id="SPQ02049.1"/>
    </source>
</evidence>
<proteinExistence type="predicted"/>
<accession>A0A2U3QKW3</accession>
<name>A0A2U3QKW3_9BACT</name>
<dbReference type="Pfam" id="PF07589">
    <property type="entry name" value="PEP-CTERM"/>
    <property type="match status" value="1"/>
</dbReference>
<evidence type="ECO:0000313" key="3">
    <source>
        <dbReference type="Proteomes" id="UP000245125"/>
    </source>
</evidence>
<protein>
    <recommendedName>
        <fullName evidence="1">Ice-binding protein C-terminal domain-containing protein</fullName>
    </recommendedName>
</protein>
<sequence length="185" mass="19847">MRSRYLLYVLLICIATFSTISTGHADLIIDGWSFATIPESGNIAGPPGSTIGWGYTISNDDPDNWLVLIGLNADIFQQGATALIFDFPIVAPGSLLSVPYDGFNGLYQLTWDLSAPIGFVNSGTFTLSAEYWNGDPLTGGTFIESAQDRSSPYKATVIPEPSTFLLLGAGLAGMGLLRRKFKKIA</sequence>
<dbReference type="EMBL" id="OUUY01000140">
    <property type="protein sequence ID" value="SPQ02049.1"/>
    <property type="molecule type" value="Genomic_DNA"/>
</dbReference>
<dbReference type="NCBIfam" id="TIGR02595">
    <property type="entry name" value="PEP_CTERM"/>
    <property type="match status" value="1"/>
</dbReference>
<reference evidence="3" key="1">
    <citation type="submission" date="2018-03" db="EMBL/GenBank/DDBJ databases">
        <authorList>
            <person name="Zecchin S."/>
        </authorList>
    </citation>
    <scope>NUCLEOTIDE SEQUENCE [LARGE SCALE GENOMIC DNA]</scope>
</reference>
<gene>
    <name evidence="2" type="ORF">NBG4_890007</name>
</gene>
<dbReference type="InterPro" id="IPR013424">
    <property type="entry name" value="Ice-binding_C"/>
</dbReference>
<feature type="domain" description="Ice-binding protein C-terminal" evidence="1">
    <location>
        <begin position="158"/>
        <end position="179"/>
    </location>
</feature>
<dbReference type="AlphaFoldDB" id="A0A2U3QKW3"/>
<keyword evidence="3" id="KW-1185">Reference proteome</keyword>
<dbReference type="Proteomes" id="UP000245125">
    <property type="component" value="Unassembled WGS sequence"/>
</dbReference>
<organism evidence="2 3">
    <name type="scientific">Candidatus Sulfobium mesophilum</name>
    <dbReference type="NCBI Taxonomy" id="2016548"/>
    <lineage>
        <taxon>Bacteria</taxon>
        <taxon>Pseudomonadati</taxon>
        <taxon>Nitrospirota</taxon>
        <taxon>Nitrospiria</taxon>
        <taxon>Nitrospirales</taxon>
        <taxon>Nitrospiraceae</taxon>
        <taxon>Candidatus Sulfobium</taxon>
    </lineage>
</organism>
<evidence type="ECO:0000259" key="1">
    <source>
        <dbReference type="Pfam" id="PF07589"/>
    </source>
</evidence>
<dbReference type="OrthoDB" id="8757827at2"/>